<protein>
    <submittedName>
        <fullName evidence="1">Uncharacterized protein</fullName>
    </submittedName>
</protein>
<accession>A0ABV8A4P2</accession>
<dbReference type="Proteomes" id="UP001595748">
    <property type="component" value="Unassembled WGS sequence"/>
</dbReference>
<dbReference type="EMBL" id="JBHRZF010000090">
    <property type="protein sequence ID" value="MFC3860638.1"/>
    <property type="molecule type" value="Genomic_DNA"/>
</dbReference>
<name>A0ABV8A4P2_9DEIO</name>
<gene>
    <name evidence="1" type="ORF">ACFOPQ_07670</name>
</gene>
<evidence type="ECO:0000313" key="1">
    <source>
        <dbReference type="EMBL" id="MFC3860638.1"/>
    </source>
</evidence>
<proteinExistence type="predicted"/>
<dbReference type="RefSeq" id="WP_380076768.1">
    <property type="nucleotide sequence ID" value="NZ_JBHRZF010000090.1"/>
</dbReference>
<organism evidence="1 2">
    <name type="scientific">Deinococcus antarcticus</name>
    <dbReference type="NCBI Taxonomy" id="1298767"/>
    <lineage>
        <taxon>Bacteria</taxon>
        <taxon>Thermotogati</taxon>
        <taxon>Deinococcota</taxon>
        <taxon>Deinococci</taxon>
        <taxon>Deinococcales</taxon>
        <taxon>Deinococcaceae</taxon>
        <taxon>Deinococcus</taxon>
    </lineage>
</organism>
<keyword evidence="2" id="KW-1185">Reference proteome</keyword>
<reference evidence="2" key="1">
    <citation type="journal article" date="2019" name="Int. J. Syst. Evol. Microbiol.">
        <title>The Global Catalogue of Microorganisms (GCM) 10K type strain sequencing project: providing services to taxonomists for standard genome sequencing and annotation.</title>
        <authorList>
            <consortium name="The Broad Institute Genomics Platform"/>
            <consortium name="The Broad Institute Genome Sequencing Center for Infectious Disease"/>
            <person name="Wu L."/>
            <person name="Ma J."/>
        </authorList>
    </citation>
    <scope>NUCLEOTIDE SEQUENCE [LARGE SCALE GENOMIC DNA]</scope>
    <source>
        <strain evidence="2">CCTCC AB 2013263</strain>
    </source>
</reference>
<evidence type="ECO:0000313" key="2">
    <source>
        <dbReference type="Proteomes" id="UP001595748"/>
    </source>
</evidence>
<sequence>MPRIGEQRTLSPEELADMAELEQEVLAEEQALKDSPTCECGAPKKVGEFWCWSCLQRQGDLMEEDLEANAALP</sequence>
<comment type="caution">
    <text evidence="1">The sequence shown here is derived from an EMBL/GenBank/DDBJ whole genome shotgun (WGS) entry which is preliminary data.</text>
</comment>